<evidence type="ECO:0000313" key="2">
    <source>
        <dbReference type="EMBL" id="MPN58527.1"/>
    </source>
</evidence>
<organism evidence="2">
    <name type="scientific">bioreactor metagenome</name>
    <dbReference type="NCBI Taxonomy" id="1076179"/>
    <lineage>
        <taxon>unclassified sequences</taxon>
        <taxon>metagenomes</taxon>
        <taxon>ecological metagenomes</taxon>
    </lineage>
</organism>
<accession>A0A645J558</accession>
<sequence length="100" mass="11133">MKVCTSKTVNKDEIIEDFRNKKFRCLIATTILERGVTIEGIDVCVFYANHGVFDVASLIQMSGRVGRSFKYPTGDCLFLSNAKSSIVNECIHVCKEANHG</sequence>
<reference evidence="2" key="1">
    <citation type="submission" date="2019-08" db="EMBL/GenBank/DDBJ databases">
        <authorList>
            <person name="Kucharzyk K."/>
            <person name="Murdoch R.W."/>
            <person name="Higgins S."/>
            <person name="Loffler F."/>
        </authorList>
    </citation>
    <scope>NUCLEOTIDE SEQUENCE</scope>
</reference>
<dbReference type="InterPro" id="IPR001650">
    <property type="entry name" value="Helicase_C-like"/>
</dbReference>
<proteinExistence type="predicted"/>
<dbReference type="InterPro" id="IPR027417">
    <property type="entry name" value="P-loop_NTPase"/>
</dbReference>
<dbReference type="PROSITE" id="PS51194">
    <property type="entry name" value="HELICASE_CTER"/>
    <property type="match status" value="1"/>
</dbReference>
<protein>
    <submittedName>
        <fullName evidence="2">ComF operon protein 1</fullName>
        <ecNumber evidence="2">3.6.4.12</ecNumber>
    </submittedName>
</protein>
<dbReference type="EMBL" id="VSSQ01131316">
    <property type="protein sequence ID" value="MPN58527.1"/>
    <property type="molecule type" value="Genomic_DNA"/>
</dbReference>
<dbReference type="EC" id="3.6.4.12" evidence="2"/>
<gene>
    <name evidence="2" type="primary">comFA_6</name>
    <name evidence="2" type="ORF">SDC9_206232</name>
</gene>
<comment type="caution">
    <text evidence="2">The sequence shown here is derived from an EMBL/GenBank/DDBJ whole genome shotgun (WGS) entry which is preliminary data.</text>
</comment>
<feature type="domain" description="Helicase C-terminal" evidence="1">
    <location>
        <begin position="1"/>
        <end position="100"/>
    </location>
</feature>
<dbReference type="Pfam" id="PF00271">
    <property type="entry name" value="Helicase_C"/>
    <property type="match status" value="1"/>
</dbReference>
<keyword evidence="2" id="KW-0378">Hydrolase</keyword>
<dbReference type="AlphaFoldDB" id="A0A645J558"/>
<dbReference type="GO" id="GO:0016787">
    <property type="term" value="F:hydrolase activity"/>
    <property type="evidence" value="ECO:0007669"/>
    <property type="project" value="UniProtKB-KW"/>
</dbReference>
<dbReference type="SUPFAM" id="SSF52540">
    <property type="entry name" value="P-loop containing nucleoside triphosphate hydrolases"/>
    <property type="match status" value="1"/>
</dbReference>
<dbReference type="GO" id="GO:0003678">
    <property type="term" value="F:DNA helicase activity"/>
    <property type="evidence" value="ECO:0007669"/>
    <property type="project" value="UniProtKB-EC"/>
</dbReference>
<name>A0A645J558_9ZZZZ</name>
<dbReference type="SMART" id="SM00490">
    <property type="entry name" value="HELICc"/>
    <property type="match status" value="1"/>
</dbReference>
<dbReference type="Gene3D" id="3.40.50.300">
    <property type="entry name" value="P-loop containing nucleotide triphosphate hydrolases"/>
    <property type="match status" value="1"/>
</dbReference>
<evidence type="ECO:0000259" key="1">
    <source>
        <dbReference type="PROSITE" id="PS51194"/>
    </source>
</evidence>